<evidence type="ECO:0000256" key="11">
    <source>
        <dbReference type="ARBA" id="ARBA00093666"/>
    </source>
</evidence>
<dbReference type="PROSITE" id="PS51318">
    <property type="entry name" value="TAT"/>
    <property type="match status" value="1"/>
</dbReference>
<organism evidence="12 13">
    <name type="scientific">Azospirillum cavernae</name>
    <dbReference type="NCBI Taxonomy" id="2320860"/>
    <lineage>
        <taxon>Bacteria</taxon>
        <taxon>Pseudomonadati</taxon>
        <taxon>Pseudomonadota</taxon>
        <taxon>Alphaproteobacteria</taxon>
        <taxon>Rhodospirillales</taxon>
        <taxon>Azospirillaceae</taxon>
        <taxon>Azospirillum</taxon>
    </lineage>
</organism>
<dbReference type="GO" id="GO:0008237">
    <property type="term" value="F:metallopeptidase activity"/>
    <property type="evidence" value="ECO:0007669"/>
    <property type="project" value="UniProtKB-KW"/>
</dbReference>
<dbReference type="Gene3D" id="3.30.1380.10">
    <property type="match status" value="1"/>
</dbReference>
<dbReference type="EMBL" id="QYUL01000001">
    <property type="protein sequence ID" value="RJF83583.1"/>
    <property type="molecule type" value="Genomic_DNA"/>
</dbReference>
<dbReference type="GO" id="GO:0006508">
    <property type="term" value="P:proteolysis"/>
    <property type="evidence" value="ECO:0007669"/>
    <property type="project" value="UniProtKB-KW"/>
</dbReference>
<gene>
    <name evidence="12" type="ORF">D3877_02735</name>
</gene>
<evidence type="ECO:0000256" key="7">
    <source>
        <dbReference type="ARBA" id="ARBA00022833"/>
    </source>
</evidence>
<evidence type="ECO:0000256" key="8">
    <source>
        <dbReference type="ARBA" id="ARBA00023049"/>
    </source>
</evidence>
<dbReference type="InterPro" id="IPR009045">
    <property type="entry name" value="Zn_M74/Hedgehog-like"/>
</dbReference>
<evidence type="ECO:0000256" key="4">
    <source>
        <dbReference type="ARBA" id="ARBA00022723"/>
    </source>
</evidence>
<comment type="similarity">
    <text evidence="10">Belongs to the peptidase M15 family.</text>
</comment>
<dbReference type="SUPFAM" id="SSF55166">
    <property type="entry name" value="Hedgehog/DD-peptidase"/>
    <property type="match status" value="1"/>
</dbReference>
<proteinExistence type="inferred from homology"/>
<dbReference type="InterPro" id="IPR006311">
    <property type="entry name" value="TAT_signal"/>
</dbReference>
<accession>A0A418W0P2</accession>
<evidence type="ECO:0000313" key="12">
    <source>
        <dbReference type="EMBL" id="RJF83583.1"/>
    </source>
</evidence>
<evidence type="ECO:0000256" key="2">
    <source>
        <dbReference type="ARBA" id="ARBA00004776"/>
    </source>
</evidence>
<evidence type="ECO:0000256" key="1">
    <source>
        <dbReference type="ARBA" id="ARBA00001947"/>
    </source>
</evidence>
<keyword evidence="6" id="KW-0378">Hydrolase</keyword>
<keyword evidence="13" id="KW-1185">Reference proteome</keyword>
<reference evidence="12 13" key="1">
    <citation type="submission" date="2018-09" db="EMBL/GenBank/DDBJ databases">
        <authorList>
            <person name="Zhu H."/>
        </authorList>
    </citation>
    <scope>NUCLEOTIDE SEQUENCE [LARGE SCALE GENOMIC DNA]</scope>
    <source>
        <strain evidence="12 13">K2W22B-5</strain>
    </source>
</reference>
<dbReference type="Proteomes" id="UP000283458">
    <property type="component" value="Unassembled WGS sequence"/>
</dbReference>
<evidence type="ECO:0000256" key="9">
    <source>
        <dbReference type="ARBA" id="ARBA00023316"/>
    </source>
</evidence>
<dbReference type="InterPro" id="IPR010275">
    <property type="entry name" value="MepK"/>
</dbReference>
<comment type="caution">
    <text evidence="12">The sequence shown here is derived from an EMBL/GenBank/DDBJ whole genome shotgun (WGS) entry which is preliminary data.</text>
</comment>
<protein>
    <recommendedName>
        <fullName evidence="11">Murein endopeptidase K</fullName>
    </recommendedName>
</protein>
<evidence type="ECO:0000256" key="6">
    <source>
        <dbReference type="ARBA" id="ARBA00022801"/>
    </source>
</evidence>
<keyword evidence="4" id="KW-0479">Metal-binding</keyword>
<keyword evidence="5" id="KW-0732">Signal</keyword>
<keyword evidence="7" id="KW-0862">Zinc</keyword>
<dbReference type="PANTHER" id="PTHR37425">
    <property type="match status" value="1"/>
</dbReference>
<dbReference type="AlphaFoldDB" id="A0A418W0P2"/>
<evidence type="ECO:0000256" key="5">
    <source>
        <dbReference type="ARBA" id="ARBA00022729"/>
    </source>
</evidence>
<evidence type="ECO:0000256" key="3">
    <source>
        <dbReference type="ARBA" id="ARBA00022670"/>
    </source>
</evidence>
<keyword evidence="9" id="KW-0961">Cell wall biogenesis/degradation</keyword>
<keyword evidence="8" id="KW-0482">Metalloprotease</keyword>
<comment type="pathway">
    <text evidence="2">Cell wall biogenesis; cell wall polysaccharide biosynthesis.</text>
</comment>
<keyword evidence="3" id="KW-0645">Protease</keyword>
<dbReference type="GO" id="GO:0071555">
    <property type="term" value="P:cell wall organization"/>
    <property type="evidence" value="ECO:0007669"/>
    <property type="project" value="UniProtKB-KW"/>
</dbReference>
<dbReference type="GO" id="GO:0046872">
    <property type="term" value="F:metal ion binding"/>
    <property type="evidence" value="ECO:0007669"/>
    <property type="project" value="UniProtKB-KW"/>
</dbReference>
<dbReference type="PANTHER" id="PTHR37425:SF1">
    <property type="entry name" value="OUTER MEMBRANE PROTEIN"/>
    <property type="match status" value="1"/>
</dbReference>
<dbReference type="Pfam" id="PF05951">
    <property type="entry name" value="Peptidase_M15_2"/>
    <property type="match status" value="1"/>
</dbReference>
<name>A0A418W0P2_9PROT</name>
<sequence>MDFSPPSVSRGGDGTSQHGKALAWVVLTWAAVCVTSATGMMDDHSDDWPRARLTRRGMLTGLAAAAALAAQTRPSQALDTTVPQWLTVPRRLVMRNLNTGERLNTLFWRDGAYDPAGLATVDHFFRDWRTGETVQTAASLLDILWRLQMAARFTVPLEVLSGYRSVQTNEMLRRTMGESVAHRSFHIRAMAADIRLPGLSSLAVAHYANGLGLGGVGYYPDSNFVHIDSGPRRVWIR</sequence>
<evidence type="ECO:0000313" key="13">
    <source>
        <dbReference type="Proteomes" id="UP000283458"/>
    </source>
</evidence>
<comment type="cofactor">
    <cofactor evidence="1">
        <name>Zn(2+)</name>
        <dbReference type="ChEBI" id="CHEBI:29105"/>
    </cofactor>
</comment>
<evidence type="ECO:0000256" key="10">
    <source>
        <dbReference type="ARBA" id="ARBA00093448"/>
    </source>
</evidence>